<reference evidence="1 2" key="1">
    <citation type="journal article" date="2022" name="Plant J.">
        <title>Chromosome-level genome of Camellia lanceoleosa provides a valuable resource for understanding genome evolution and self-incompatibility.</title>
        <authorList>
            <person name="Gong W."/>
            <person name="Xiao S."/>
            <person name="Wang L."/>
            <person name="Liao Z."/>
            <person name="Chang Y."/>
            <person name="Mo W."/>
            <person name="Hu G."/>
            <person name="Li W."/>
            <person name="Zhao G."/>
            <person name="Zhu H."/>
            <person name="Hu X."/>
            <person name="Ji K."/>
            <person name="Xiang X."/>
            <person name="Song Q."/>
            <person name="Yuan D."/>
            <person name="Jin S."/>
            <person name="Zhang L."/>
        </authorList>
    </citation>
    <scope>NUCLEOTIDE SEQUENCE [LARGE SCALE GENOMIC DNA]</scope>
    <source>
        <strain evidence="1">SQ_2022a</strain>
    </source>
</reference>
<dbReference type="EMBL" id="CM045758">
    <property type="protein sequence ID" value="KAI8031942.1"/>
    <property type="molecule type" value="Genomic_DNA"/>
</dbReference>
<gene>
    <name evidence="1" type="ORF">LOK49_LG01G03494</name>
</gene>
<proteinExistence type="predicted"/>
<evidence type="ECO:0000313" key="1">
    <source>
        <dbReference type="EMBL" id="KAI8031942.1"/>
    </source>
</evidence>
<keyword evidence="2" id="KW-1185">Reference proteome</keyword>
<dbReference type="Proteomes" id="UP001060215">
    <property type="component" value="Chromosome 1"/>
</dbReference>
<name>A0ACC0J2P7_9ERIC</name>
<comment type="caution">
    <text evidence="1">The sequence shown here is derived from an EMBL/GenBank/DDBJ whole genome shotgun (WGS) entry which is preliminary data.</text>
</comment>
<protein>
    <submittedName>
        <fullName evidence="1">Uncharacterized protein</fullName>
    </submittedName>
</protein>
<accession>A0ACC0J2P7</accession>
<sequence>MRIAREDVIEATCPQDLVNTTLDDTLFEYVSSGYRNLSFLYGCPASVGQMRSIIKSGNKLSREGLRLDGRWIAEYAWTVPGPRDGVDIILLPNKALATAPTRLTCRIPAPRLPEPD</sequence>
<organism evidence="1 2">
    <name type="scientific">Camellia lanceoleosa</name>
    <dbReference type="NCBI Taxonomy" id="1840588"/>
    <lineage>
        <taxon>Eukaryota</taxon>
        <taxon>Viridiplantae</taxon>
        <taxon>Streptophyta</taxon>
        <taxon>Embryophyta</taxon>
        <taxon>Tracheophyta</taxon>
        <taxon>Spermatophyta</taxon>
        <taxon>Magnoliopsida</taxon>
        <taxon>eudicotyledons</taxon>
        <taxon>Gunneridae</taxon>
        <taxon>Pentapetalae</taxon>
        <taxon>asterids</taxon>
        <taxon>Ericales</taxon>
        <taxon>Theaceae</taxon>
        <taxon>Camellia</taxon>
    </lineage>
</organism>
<evidence type="ECO:0000313" key="2">
    <source>
        <dbReference type="Proteomes" id="UP001060215"/>
    </source>
</evidence>